<evidence type="ECO:0000256" key="2">
    <source>
        <dbReference type="ARBA" id="ARBA00022527"/>
    </source>
</evidence>
<evidence type="ECO:0000259" key="10">
    <source>
        <dbReference type="PROSITE" id="PS50011"/>
    </source>
</evidence>
<dbReference type="InterPro" id="IPR000719">
    <property type="entry name" value="Prot_kinase_dom"/>
</dbReference>
<dbReference type="InterPro" id="IPR008271">
    <property type="entry name" value="Ser/Thr_kinase_AS"/>
</dbReference>
<dbReference type="EMBL" id="JH767570">
    <property type="protein sequence ID" value="EON64721.1"/>
    <property type="molecule type" value="Genomic_DNA"/>
</dbReference>
<organism evidence="11 12">
    <name type="scientific">Coniosporium apollinis (strain CBS 100218)</name>
    <name type="common">Rock-inhabiting black yeast</name>
    <dbReference type="NCBI Taxonomy" id="1168221"/>
    <lineage>
        <taxon>Eukaryota</taxon>
        <taxon>Fungi</taxon>
        <taxon>Dikarya</taxon>
        <taxon>Ascomycota</taxon>
        <taxon>Pezizomycotina</taxon>
        <taxon>Dothideomycetes</taxon>
        <taxon>Dothideomycetes incertae sedis</taxon>
        <taxon>Coniosporium</taxon>
    </lineage>
</organism>
<feature type="compositionally biased region" description="Polar residues" evidence="9">
    <location>
        <begin position="1"/>
        <end position="13"/>
    </location>
</feature>
<sequence>MSKPQQSQSNAIKPSTIPEPNGFGKDYERISVIGKGGEGQAILCRHKTSSQVVVAKLVRHSALRKPPPEAVILRDIRRHDHIVGYLGAFNRAPIPSRATILLEYCSGGDLHDLASSYRRSGVSIPEPFLWHVFRQLSQALAFLHSGSATSHPGGYPLIHRDIKPENVLLAEKFVPDSPYPYPAVKLADFGLAVLFQPGKSNKDYKFDGGTPDWQPPETPVATPAGDVWSIGAIVHFLALGRPPTANLHEFRAKFSDADELERMDPNFFYRNVPREVTQICALPGREYSGKFGDHAYSPELNTWMLEALAEDPKERVKSADLRGALGVYLG</sequence>
<keyword evidence="4" id="KW-0547">Nucleotide-binding</keyword>
<dbReference type="Gene3D" id="3.30.200.20">
    <property type="entry name" value="Phosphorylase Kinase, domain 1"/>
    <property type="match status" value="1"/>
</dbReference>
<evidence type="ECO:0000256" key="3">
    <source>
        <dbReference type="ARBA" id="ARBA00022679"/>
    </source>
</evidence>
<dbReference type="PROSITE" id="PS50011">
    <property type="entry name" value="PROTEIN_KINASE_DOM"/>
    <property type="match status" value="1"/>
</dbReference>
<dbReference type="GO" id="GO:0005634">
    <property type="term" value="C:nucleus"/>
    <property type="evidence" value="ECO:0007669"/>
    <property type="project" value="TreeGrafter"/>
</dbReference>
<dbReference type="GeneID" id="19901265"/>
<dbReference type="AlphaFoldDB" id="R7YSU8"/>
<dbReference type="HOGENOM" id="CLU_069434_0_0_1"/>
<evidence type="ECO:0000313" key="11">
    <source>
        <dbReference type="EMBL" id="EON64721.1"/>
    </source>
</evidence>
<proteinExistence type="predicted"/>
<evidence type="ECO:0000256" key="4">
    <source>
        <dbReference type="ARBA" id="ARBA00022741"/>
    </source>
</evidence>
<name>R7YSU8_CONA1</name>
<dbReference type="RefSeq" id="XP_007780038.1">
    <property type="nucleotide sequence ID" value="XM_007781848.1"/>
</dbReference>
<evidence type="ECO:0000256" key="8">
    <source>
        <dbReference type="ARBA" id="ARBA00048679"/>
    </source>
</evidence>
<reference evidence="12" key="1">
    <citation type="submission" date="2012-06" db="EMBL/GenBank/DDBJ databases">
        <title>The genome sequence of Coniosporium apollinis CBS 100218.</title>
        <authorList>
            <consortium name="The Broad Institute Genome Sequencing Platform"/>
            <person name="Cuomo C."/>
            <person name="Gorbushina A."/>
            <person name="Noack S."/>
            <person name="Walker B."/>
            <person name="Young S.K."/>
            <person name="Zeng Q."/>
            <person name="Gargeya S."/>
            <person name="Fitzgerald M."/>
            <person name="Haas B."/>
            <person name="Abouelleil A."/>
            <person name="Alvarado L."/>
            <person name="Arachchi H.M."/>
            <person name="Berlin A.M."/>
            <person name="Chapman S.B."/>
            <person name="Goldberg J."/>
            <person name="Griggs A."/>
            <person name="Gujja S."/>
            <person name="Hansen M."/>
            <person name="Howarth C."/>
            <person name="Imamovic A."/>
            <person name="Larimer J."/>
            <person name="McCowan C."/>
            <person name="Montmayeur A."/>
            <person name="Murphy C."/>
            <person name="Neiman D."/>
            <person name="Pearson M."/>
            <person name="Priest M."/>
            <person name="Roberts A."/>
            <person name="Saif S."/>
            <person name="Shea T."/>
            <person name="Sisk P."/>
            <person name="Sykes S."/>
            <person name="Wortman J."/>
            <person name="Nusbaum C."/>
            <person name="Birren B."/>
        </authorList>
    </citation>
    <scope>NUCLEOTIDE SEQUENCE [LARGE SCALE GENOMIC DNA]</scope>
    <source>
        <strain evidence="12">CBS 100218</strain>
    </source>
</reference>
<comment type="catalytic activity">
    <reaction evidence="8">
        <text>L-seryl-[protein] + ATP = O-phospho-L-seryl-[protein] + ADP + H(+)</text>
        <dbReference type="Rhea" id="RHEA:17989"/>
        <dbReference type="Rhea" id="RHEA-COMP:9863"/>
        <dbReference type="Rhea" id="RHEA-COMP:11604"/>
        <dbReference type="ChEBI" id="CHEBI:15378"/>
        <dbReference type="ChEBI" id="CHEBI:29999"/>
        <dbReference type="ChEBI" id="CHEBI:30616"/>
        <dbReference type="ChEBI" id="CHEBI:83421"/>
        <dbReference type="ChEBI" id="CHEBI:456216"/>
        <dbReference type="EC" id="2.7.11.1"/>
    </reaction>
</comment>
<keyword evidence="6" id="KW-0067">ATP-binding</keyword>
<dbReference type="PANTHER" id="PTHR43671">
    <property type="entry name" value="SERINE/THREONINE-PROTEIN KINASE NEK"/>
    <property type="match status" value="1"/>
</dbReference>
<dbReference type="SMART" id="SM00220">
    <property type="entry name" value="S_TKc"/>
    <property type="match status" value="1"/>
</dbReference>
<dbReference type="OrthoDB" id="310217at2759"/>
<dbReference type="eggNOG" id="KOG0587">
    <property type="taxonomic scope" value="Eukaryota"/>
</dbReference>
<keyword evidence="12" id="KW-1185">Reference proteome</keyword>
<dbReference type="PROSITE" id="PS00108">
    <property type="entry name" value="PROTEIN_KINASE_ST"/>
    <property type="match status" value="1"/>
</dbReference>
<dbReference type="InterPro" id="IPR050660">
    <property type="entry name" value="NEK_Ser/Thr_kinase"/>
</dbReference>
<evidence type="ECO:0000256" key="6">
    <source>
        <dbReference type="ARBA" id="ARBA00022840"/>
    </source>
</evidence>
<evidence type="ECO:0000256" key="5">
    <source>
        <dbReference type="ARBA" id="ARBA00022777"/>
    </source>
</evidence>
<evidence type="ECO:0000313" key="12">
    <source>
        <dbReference type="Proteomes" id="UP000016924"/>
    </source>
</evidence>
<feature type="region of interest" description="Disordered" evidence="9">
    <location>
        <begin position="1"/>
        <end position="24"/>
    </location>
</feature>
<dbReference type="InterPro" id="IPR011009">
    <property type="entry name" value="Kinase-like_dom_sf"/>
</dbReference>
<dbReference type="Gene3D" id="1.10.510.10">
    <property type="entry name" value="Transferase(Phosphotransferase) domain 1"/>
    <property type="match status" value="1"/>
</dbReference>
<evidence type="ECO:0000256" key="1">
    <source>
        <dbReference type="ARBA" id="ARBA00012513"/>
    </source>
</evidence>
<feature type="domain" description="Protein kinase" evidence="10">
    <location>
        <begin position="27"/>
        <end position="329"/>
    </location>
</feature>
<dbReference type="GO" id="GO:0005524">
    <property type="term" value="F:ATP binding"/>
    <property type="evidence" value="ECO:0007669"/>
    <property type="project" value="UniProtKB-KW"/>
</dbReference>
<keyword evidence="2 11" id="KW-0723">Serine/threonine-protein kinase</keyword>
<keyword evidence="5 11" id="KW-0418">Kinase</keyword>
<dbReference type="Proteomes" id="UP000016924">
    <property type="component" value="Unassembled WGS sequence"/>
</dbReference>
<dbReference type="Pfam" id="PF00069">
    <property type="entry name" value="Pkinase"/>
    <property type="match status" value="1"/>
</dbReference>
<dbReference type="STRING" id="1168221.R7YSU8"/>
<dbReference type="OMA" id="ACIHFLA"/>
<gene>
    <name evidence="11" type="ORF">W97_03954</name>
</gene>
<dbReference type="SUPFAM" id="SSF56112">
    <property type="entry name" value="Protein kinase-like (PK-like)"/>
    <property type="match status" value="1"/>
</dbReference>
<protein>
    <recommendedName>
        <fullName evidence="1">non-specific serine/threonine protein kinase</fullName>
        <ecNumber evidence="1">2.7.11.1</ecNumber>
    </recommendedName>
</protein>
<dbReference type="GO" id="GO:0004674">
    <property type="term" value="F:protein serine/threonine kinase activity"/>
    <property type="evidence" value="ECO:0007669"/>
    <property type="project" value="UniProtKB-KW"/>
</dbReference>
<evidence type="ECO:0000256" key="7">
    <source>
        <dbReference type="ARBA" id="ARBA00047899"/>
    </source>
</evidence>
<dbReference type="EC" id="2.7.11.1" evidence="1"/>
<keyword evidence="3" id="KW-0808">Transferase</keyword>
<evidence type="ECO:0000256" key="9">
    <source>
        <dbReference type="SAM" id="MobiDB-lite"/>
    </source>
</evidence>
<comment type="catalytic activity">
    <reaction evidence="7">
        <text>L-threonyl-[protein] + ATP = O-phospho-L-threonyl-[protein] + ADP + H(+)</text>
        <dbReference type="Rhea" id="RHEA:46608"/>
        <dbReference type="Rhea" id="RHEA-COMP:11060"/>
        <dbReference type="Rhea" id="RHEA-COMP:11605"/>
        <dbReference type="ChEBI" id="CHEBI:15378"/>
        <dbReference type="ChEBI" id="CHEBI:30013"/>
        <dbReference type="ChEBI" id="CHEBI:30616"/>
        <dbReference type="ChEBI" id="CHEBI:61977"/>
        <dbReference type="ChEBI" id="CHEBI:456216"/>
        <dbReference type="EC" id="2.7.11.1"/>
    </reaction>
</comment>
<accession>R7YSU8</accession>
<dbReference type="PANTHER" id="PTHR43671:SF98">
    <property type="entry name" value="SERINE_THREONINE-PROTEIN KINASE NEK11"/>
    <property type="match status" value="1"/>
</dbReference>